<organism evidence="4 5">
    <name type="scientific">Chara braunii</name>
    <name type="common">Braun's stonewort</name>
    <dbReference type="NCBI Taxonomy" id="69332"/>
    <lineage>
        <taxon>Eukaryota</taxon>
        <taxon>Viridiplantae</taxon>
        <taxon>Streptophyta</taxon>
        <taxon>Charophyceae</taxon>
        <taxon>Charales</taxon>
        <taxon>Characeae</taxon>
        <taxon>Chara</taxon>
    </lineage>
</organism>
<feature type="region of interest" description="Disordered" evidence="2">
    <location>
        <begin position="262"/>
        <end position="283"/>
    </location>
</feature>
<evidence type="ECO:0000256" key="1">
    <source>
        <dbReference type="PROSITE-ProRule" id="PRU00047"/>
    </source>
</evidence>
<reference evidence="4 5" key="1">
    <citation type="journal article" date="2018" name="Cell">
        <title>The Chara Genome: Secondary Complexity and Implications for Plant Terrestrialization.</title>
        <authorList>
            <person name="Nishiyama T."/>
            <person name="Sakayama H."/>
            <person name="Vries J.D."/>
            <person name="Buschmann H."/>
            <person name="Saint-Marcoux D."/>
            <person name="Ullrich K.K."/>
            <person name="Haas F.B."/>
            <person name="Vanderstraeten L."/>
            <person name="Becker D."/>
            <person name="Lang D."/>
            <person name="Vosolsobe S."/>
            <person name="Rombauts S."/>
            <person name="Wilhelmsson P.K.I."/>
            <person name="Janitza P."/>
            <person name="Kern R."/>
            <person name="Heyl A."/>
            <person name="Rumpler F."/>
            <person name="Villalobos L.I.A.C."/>
            <person name="Clay J.M."/>
            <person name="Skokan R."/>
            <person name="Toyoda A."/>
            <person name="Suzuki Y."/>
            <person name="Kagoshima H."/>
            <person name="Schijlen E."/>
            <person name="Tajeshwar N."/>
            <person name="Catarino B."/>
            <person name="Hetherington A.J."/>
            <person name="Saltykova A."/>
            <person name="Bonnot C."/>
            <person name="Breuninger H."/>
            <person name="Symeonidi A."/>
            <person name="Radhakrishnan G.V."/>
            <person name="Van Nieuwerburgh F."/>
            <person name="Deforce D."/>
            <person name="Chang C."/>
            <person name="Karol K.G."/>
            <person name="Hedrich R."/>
            <person name="Ulvskov P."/>
            <person name="Glockner G."/>
            <person name="Delwiche C.F."/>
            <person name="Petrasek J."/>
            <person name="Van de Peer Y."/>
            <person name="Friml J."/>
            <person name="Beilby M."/>
            <person name="Dolan L."/>
            <person name="Kohara Y."/>
            <person name="Sugano S."/>
            <person name="Fujiyama A."/>
            <person name="Delaux P.-M."/>
            <person name="Quint M."/>
            <person name="TheiBen G."/>
            <person name="Hagemann M."/>
            <person name="Harholt J."/>
            <person name="Dunand C."/>
            <person name="Zachgo S."/>
            <person name="Langdale J."/>
            <person name="Maumus F."/>
            <person name="Straeten D.V.D."/>
            <person name="Gould S.B."/>
            <person name="Rensing S.A."/>
        </authorList>
    </citation>
    <scope>NUCLEOTIDE SEQUENCE [LARGE SCALE GENOMIC DNA]</scope>
    <source>
        <strain evidence="4 5">S276</strain>
    </source>
</reference>
<feature type="region of interest" description="Disordered" evidence="2">
    <location>
        <begin position="38"/>
        <end position="75"/>
    </location>
</feature>
<dbReference type="GO" id="GO:0008270">
    <property type="term" value="F:zinc ion binding"/>
    <property type="evidence" value="ECO:0007669"/>
    <property type="project" value="UniProtKB-KW"/>
</dbReference>
<feature type="region of interest" description="Disordered" evidence="2">
    <location>
        <begin position="104"/>
        <end position="133"/>
    </location>
</feature>
<dbReference type="GO" id="GO:0003676">
    <property type="term" value="F:nucleic acid binding"/>
    <property type="evidence" value="ECO:0007669"/>
    <property type="project" value="InterPro"/>
</dbReference>
<protein>
    <recommendedName>
        <fullName evidence="3">CCHC-type domain-containing protein</fullName>
    </recommendedName>
</protein>
<dbReference type="EMBL" id="BFEA01000156">
    <property type="protein sequence ID" value="GBG72003.1"/>
    <property type="molecule type" value="Genomic_DNA"/>
</dbReference>
<evidence type="ECO:0000259" key="3">
    <source>
        <dbReference type="PROSITE" id="PS50158"/>
    </source>
</evidence>
<keyword evidence="1" id="KW-0863">Zinc-finger</keyword>
<proteinExistence type="predicted"/>
<dbReference type="InterPro" id="IPR001878">
    <property type="entry name" value="Znf_CCHC"/>
</dbReference>
<comment type="caution">
    <text evidence="4">The sequence shown here is derived from an EMBL/GenBank/DDBJ whole genome shotgun (WGS) entry which is preliminary data.</text>
</comment>
<feature type="region of interest" description="Disordered" evidence="2">
    <location>
        <begin position="375"/>
        <end position="403"/>
    </location>
</feature>
<dbReference type="SUPFAM" id="SSF57756">
    <property type="entry name" value="Retrovirus zinc finger-like domains"/>
    <property type="match status" value="1"/>
</dbReference>
<sequence>MSEGLRLFCSKLLKRFTKMAGRNYNDYRHDYRRGLCGHRSGDYRRQGGTGERSVEGHRDRTWEHGTSSQSDRNDEPPRCFVPVCYECGESGHYRNQCPKLGGEGGTRYAGQQGRSLSPRQHVRMPTPKATSEDPAMKKLIKELAASIATMKEGFDVVKAEKEEKQKRKMEKQSQLEREKEERQAAEEARQAVIRKAKRKEDKKKREEEQKEALRKEMLMEISPHMGEIGESLQERYEREERRRVKGKLEARVTEHLLISEKRKRGEDNAVGDSPPMETPAKRTAKRKLQLGCRHQPMKKTPQHKTPTPGRRKIPAAPGLVGKLKFVTENLRMLGNLNVEELKRICQDEDVIYDGKKMQAILVITEKRTWVAYHEEEKQNVATEEVGDTKGDDGDADDDAGSGS</sequence>
<keyword evidence="1" id="KW-0479">Metal-binding</keyword>
<dbReference type="Proteomes" id="UP000265515">
    <property type="component" value="Unassembled WGS sequence"/>
</dbReference>
<keyword evidence="1" id="KW-0862">Zinc</keyword>
<evidence type="ECO:0000313" key="4">
    <source>
        <dbReference type="EMBL" id="GBG72003.1"/>
    </source>
</evidence>
<dbReference type="Pfam" id="PF00098">
    <property type="entry name" value="zf-CCHC"/>
    <property type="match status" value="1"/>
</dbReference>
<name>A0A388KPZ5_CHABU</name>
<dbReference type="AlphaFoldDB" id="A0A388KPZ5"/>
<accession>A0A388KPZ5</accession>
<evidence type="ECO:0000256" key="2">
    <source>
        <dbReference type="SAM" id="MobiDB-lite"/>
    </source>
</evidence>
<evidence type="ECO:0000313" key="5">
    <source>
        <dbReference type="Proteomes" id="UP000265515"/>
    </source>
</evidence>
<dbReference type="OrthoDB" id="425619at2759"/>
<feature type="compositionally biased region" description="Acidic residues" evidence="2">
    <location>
        <begin position="393"/>
        <end position="403"/>
    </location>
</feature>
<keyword evidence="5" id="KW-1185">Reference proteome</keyword>
<dbReference type="InterPro" id="IPR036875">
    <property type="entry name" value="Znf_CCHC_sf"/>
</dbReference>
<dbReference type="Gramene" id="GBG72003">
    <property type="protein sequence ID" value="GBG72003"/>
    <property type="gene ID" value="CBR_g10939"/>
</dbReference>
<dbReference type="SMART" id="SM00343">
    <property type="entry name" value="ZnF_C2HC"/>
    <property type="match status" value="1"/>
</dbReference>
<feature type="compositionally biased region" description="Basic and acidic residues" evidence="2">
    <location>
        <begin position="52"/>
        <end position="63"/>
    </location>
</feature>
<dbReference type="PROSITE" id="PS50158">
    <property type="entry name" value="ZF_CCHC"/>
    <property type="match status" value="1"/>
</dbReference>
<gene>
    <name evidence="4" type="ORF">CBR_g10939</name>
</gene>
<feature type="region of interest" description="Disordered" evidence="2">
    <location>
        <begin position="161"/>
        <end position="189"/>
    </location>
</feature>
<feature type="region of interest" description="Disordered" evidence="2">
    <location>
        <begin position="296"/>
        <end position="315"/>
    </location>
</feature>
<feature type="domain" description="CCHC-type" evidence="3">
    <location>
        <begin position="84"/>
        <end position="99"/>
    </location>
</feature>